<dbReference type="AlphaFoldDB" id="A0AA52EEC8"/>
<evidence type="ECO:0000256" key="4">
    <source>
        <dbReference type="ARBA" id="ARBA00023136"/>
    </source>
</evidence>
<dbReference type="RefSeq" id="WP_310799782.1">
    <property type="nucleotide sequence ID" value="NZ_CP123872.1"/>
</dbReference>
<dbReference type="Proteomes" id="UP001268683">
    <property type="component" value="Chromosome"/>
</dbReference>
<dbReference type="SUPFAM" id="SSF103481">
    <property type="entry name" value="Multidrug resistance efflux transporter EmrE"/>
    <property type="match status" value="2"/>
</dbReference>
<feature type="transmembrane region" description="Helical" evidence="5">
    <location>
        <begin position="12"/>
        <end position="36"/>
    </location>
</feature>
<dbReference type="Gene3D" id="1.10.3730.20">
    <property type="match status" value="2"/>
</dbReference>
<feature type="transmembrane region" description="Helical" evidence="5">
    <location>
        <begin position="42"/>
        <end position="61"/>
    </location>
</feature>
<dbReference type="EMBL" id="CP123872">
    <property type="protein sequence ID" value="WND03917.1"/>
    <property type="molecule type" value="Genomic_DNA"/>
</dbReference>
<feature type="transmembrane region" description="Helical" evidence="5">
    <location>
        <begin position="252"/>
        <end position="271"/>
    </location>
</feature>
<feature type="transmembrane region" description="Helical" evidence="5">
    <location>
        <begin position="73"/>
        <end position="92"/>
    </location>
</feature>
<accession>A0AA52EEC8</accession>
<dbReference type="InterPro" id="IPR050638">
    <property type="entry name" value="AA-Vitamin_Transporters"/>
</dbReference>
<dbReference type="InterPro" id="IPR000620">
    <property type="entry name" value="EamA_dom"/>
</dbReference>
<feature type="domain" description="EamA" evidence="6">
    <location>
        <begin position="157"/>
        <end position="294"/>
    </location>
</feature>
<feature type="transmembrane region" description="Helical" evidence="5">
    <location>
        <begin position="98"/>
        <end position="118"/>
    </location>
</feature>
<protein>
    <submittedName>
        <fullName evidence="7">DMT family transporter</fullName>
    </submittedName>
</protein>
<sequence length="305" mass="33185">MADPLKMTPKNWGLLFLLSSFWGSSFIAHEVILTHYGPLTTVAFRVAGGALILLPLLLLLGHTIPKGFKVWRFLFVIGCFTNALPFSLMLWSQQYIDAGMASIMNATTPIMTVILAHFLTQDEKVTPRKIFGITIGFLGILILFNPGALSFSGMAFWGQLGMLGTATFYAFGVIFLRKLTDTGLTPYQGAFGQLATSSVIMIPIAWVAEDFTALSMPNADVITALLMLTIFCSAIAYLIFFKLTKEAGATNASLVTVTIPPFTIIMGVILLDESFGGTEFAGIALITIGLLIMNGYINLKKRRKS</sequence>
<feature type="transmembrane region" description="Helical" evidence="5">
    <location>
        <begin position="277"/>
        <end position="297"/>
    </location>
</feature>
<evidence type="ECO:0000256" key="2">
    <source>
        <dbReference type="ARBA" id="ARBA00022692"/>
    </source>
</evidence>
<dbReference type="GO" id="GO:0016020">
    <property type="term" value="C:membrane"/>
    <property type="evidence" value="ECO:0007669"/>
    <property type="project" value="UniProtKB-SubCell"/>
</dbReference>
<feature type="transmembrane region" description="Helical" evidence="5">
    <location>
        <begin position="155"/>
        <end position="176"/>
    </location>
</feature>
<organism evidence="7 8">
    <name type="scientific">Temperatibacter marinus</name>
    <dbReference type="NCBI Taxonomy" id="1456591"/>
    <lineage>
        <taxon>Bacteria</taxon>
        <taxon>Pseudomonadati</taxon>
        <taxon>Pseudomonadota</taxon>
        <taxon>Alphaproteobacteria</taxon>
        <taxon>Kordiimonadales</taxon>
        <taxon>Temperatibacteraceae</taxon>
        <taxon>Temperatibacter</taxon>
    </lineage>
</organism>
<dbReference type="PANTHER" id="PTHR32322">
    <property type="entry name" value="INNER MEMBRANE TRANSPORTER"/>
    <property type="match status" value="1"/>
</dbReference>
<proteinExistence type="predicted"/>
<keyword evidence="2 5" id="KW-0812">Transmembrane</keyword>
<evidence type="ECO:0000313" key="8">
    <source>
        <dbReference type="Proteomes" id="UP001268683"/>
    </source>
</evidence>
<dbReference type="PANTHER" id="PTHR32322:SF9">
    <property type="entry name" value="AMINO-ACID METABOLITE EFFLUX PUMP-RELATED"/>
    <property type="match status" value="1"/>
</dbReference>
<feature type="transmembrane region" description="Helical" evidence="5">
    <location>
        <begin position="130"/>
        <end position="149"/>
    </location>
</feature>
<evidence type="ECO:0000256" key="5">
    <source>
        <dbReference type="SAM" id="Phobius"/>
    </source>
</evidence>
<dbReference type="InterPro" id="IPR037185">
    <property type="entry name" value="EmrE-like"/>
</dbReference>
<keyword evidence="4 5" id="KW-0472">Membrane</keyword>
<evidence type="ECO:0000313" key="7">
    <source>
        <dbReference type="EMBL" id="WND03917.1"/>
    </source>
</evidence>
<evidence type="ECO:0000259" key="6">
    <source>
        <dbReference type="Pfam" id="PF00892"/>
    </source>
</evidence>
<reference evidence="7" key="1">
    <citation type="submission" date="2023-04" db="EMBL/GenBank/DDBJ databases">
        <title>Complete genome sequence of Temperatibacter marinus.</title>
        <authorList>
            <person name="Rong J.-C."/>
            <person name="Yi M.-L."/>
            <person name="Zhao Q."/>
        </authorList>
    </citation>
    <scope>NUCLEOTIDE SEQUENCE</scope>
    <source>
        <strain evidence="7">NBRC 110045</strain>
    </source>
</reference>
<evidence type="ECO:0000256" key="1">
    <source>
        <dbReference type="ARBA" id="ARBA00004141"/>
    </source>
</evidence>
<dbReference type="Pfam" id="PF00892">
    <property type="entry name" value="EamA"/>
    <property type="match status" value="2"/>
</dbReference>
<gene>
    <name evidence="7" type="ORF">QGN29_05965</name>
</gene>
<keyword evidence="3 5" id="KW-1133">Transmembrane helix</keyword>
<keyword evidence="8" id="KW-1185">Reference proteome</keyword>
<feature type="transmembrane region" description="Helical" evidence="5">
    <location>
        <begin position="188"/>
        <end position="209"/>
    </location>
</feature>
<feature type="transmembrane region" description="Helical" evidence="5">
    <location>
        <begin position="221"/>
        <end position="240"/>
    </location>
</feature>
<feature type="domain" description="EamA" evidence="6">
    <location>
        <begin position="14"/>
        <end position="144"/>
    </location>
</feature>
<comment type="subcellular location">
    <subcellularLocation>
        <location evidence="1">Membrane</location>
        <topology evidence="1">Multi-pass membrane protein</topology>
    </subcellularLocation>
</comment>
<name>A0AA52EEC8_9PROT</name>
<evidence type="ECO:0000256" key="3">
    <source>
        <dbReference type="ARBA" id="ARBA00022989"/>
    </source>
</evidence>
<dbReference type="KEGG" id="tmk:QGN29_05965"/>